<organism evidence="1 2">
    <name type="scientific">Phaeocystidibacter luteus</name>
    <dbReference type="NCBI Taxonomy" id="911197"/>
    <lineage>
        <taxon>Bacteria</taxon>
        <taxon>Pseudomonadati</taxon>
        <taxon>Bacteroidota</taxon>
        <taxon>Flavobacteriia</taxon>
        <taxon>Flavobacteriales</taxon>
        <taxon>Phaeocystidibacteraceae</taxon>
        <taxon>Phaeocystidibacter</taxon>
    </lineage>
</organism>
<dbReference type="AlphaFoldDB" id="A0A6N6RCL9"/>
<gene>
    <name evidence="1" type="ORF">F8C67_13655</name>
</gene>
<dbReference type="EMBL" id="WBVO01000015">
    <property type="protein sequence ID" value="KAB2805375.1"/>
    <property type="molecule type" value="Genomic_DNA"/>
</dbReference>
<dbReference type="RefSeq" id="WP_170266474.1">
    <property type="nucleotide sequence ID" value="NZ_WBVO01000015.1"/>
</dbReference>
<evidence type="ECO:0000313" key="2">
    <source>
        <dbReference type="Proteomes" id="UP000468650"/>
    </source>
</evidence>
<comment type="caution">
    <text evidence="1">The sequence shown here is derived from an EMBL/GenBank/DDBJ whole genome shotgun (WGS) entry which is preliminary data.</text>
</comment>
<keyword evidence="2" id="KW-1185">Reference proteome</keyword>
<sequence length="285" mass="33128">MSFKNSIIASVSLIMICTGRQESVPSLSVQFLPWNEGVTERMKYSTPKPDTLFSDEYYDVVRTCSGEFGGSAWFINRATGDSTGCQALCPRGVYKVDNVYYVIASLNHMGGSSRIMSIRNPRELRPFRRSKPVERKVEASDSTYKVRWYGGDESRSTEGADIILDDYNQTIVMDFVVDNNVYVVTRRPNFDRFNRFFKQSNNSEMYDCMDYILYHVTVSGLVFQDTLIQMNTLWGHLHLNEERSFHYKEGNHQQHYIDGYGVDYMIELRNDSLKVYRRNNNWELG</sequence>
<dbReference type="Proteomes" id="UP000468650">
    <property type="component" value="Unassembled WGS sequence"/>
</dbReference>
<reference evidence="1 2" key="1">
    <citation type="submission" date="2019-09" db="EMBL/GenBank/DDBJ databases">
        <title>Genomes of family Cryomorphaceae.</title>
        <authorList>
            <person name="Bowman J.P."/>
        </authorList>
    </citation>
    <scope>NUCLEOTIDE SEQUENCE [LARGE SCALE GENOMIC DNA]</scope>
    <source>
        <strain evidence="1 2">LMG 25704</strain>
    </source>
</reference>
<accession>A0A6N6RCL9</accession>
<proteinExistence type="predicted"/>
<protein>
    <submittedName>
        <fullName evidence="1">Uncharacterized protein</fullName>
    </submittedName>
</protein>
<evidence type="ECO:0000313" key="1">
    <source>
        <dbReference type="EMBL" id="KAB2805375.1"/>
    </source>
</evidence>
<name>A0A6N6RCL9_9FLAO</name>